<organism evidence="1 2">
    <name type="scientific">Solanum commersonii</name>
    <name type="common">Commerson's wild potato</name>
    <name type="synonym">Commerson's nightshade</name>
    <dbReference type="NCBI Taxonomy" id="4109"/>
    <lineage>
        <taxon>Eukaryota</taxon>
        <taxon>Viridiplantae</taxon>
        <taxon>Streptophyta</taxon>
        <taxon>Embryophyta</taxon>
        <taxon>Tracheophyta</taxon>
        <taxon>Spermatophyta</taxon>
        <taxon>Magnoliopsida</taxon>
        <taxon>eudicotyledons</taxon>
        <taxon>Gunneridae</taxon>
        <taxon>Pentapetalae</taxon>
        <taxon>asterids</taxon>
        <taxon>lamiids</taxon>
        <taxon>Solanales</taxon>
        <taxon>Solanaceae</taxon>
        <taxon>Solanoideae</taxon>
        <taxon>Solaneae</taxon>
        <taxon>Solanum</taxon>
    </lineage>
</organism>
<dbReference type="OrthoDB" id="1731747at2759"/>
<accession>A0A9J5XVU8</accession>
<name>A0A9J5XVU8_SOLCO</name>
<dbReference type="AlphaFoldDB" id="A0A9J5XVU8"/>
<sequence>MRPRVQITIETKTLGDFFPFVLPLVDRVIRIGNGNSVKFWKDRWLNNQSLNVSQPVIYSIASDTDSSAAQNREGGIWAPRFRRNFQDWELNELFDFFRTLEGASMTSHLPDRLKWGNSEKGIYTVKEGYHKLCSSNDMIDQRPWILI</sequence>
<proteinExistence type="predicted"/>
<evidence type="ECO:0000313" key="1">
    <source>
        <dbReference type="EMBL" id="KAG5591727.1"/>
    </source>
</evidence>
<dbReference type="PANTHER" id="PTHR36617:SF15">
    <property type="entry name" value="REVERSE TRANSCRIPTASE ZINC-BINDING DOMAIN-CONTAINING PROTEIN"/>
    <property type="match status" value="1"/>
</dbReference>
<dbReference type="EMBL" id="JACXVP010000008">
    <property type="protein sequence ID" value="KAG5591727.1"/>
    <property type="molecule type" value="Genomic_DNA"/>
</dbReference>
<evidence type="ECO:0000313" key="2">
    <source>
        <dbReference type="Proteomes" id="UP000824120"/>
    </source>
</evidence>
<comment type="caution">
    <text evidence="1">The sequence shown here is derived from an EMBL/GenBank/DDBJ whole genome shotgun (WGS) entry which is preliminary data.</text>
</comment>
<protein>
    <submittedName>
        <fullName evidence="1">Uncharacterized protein</fullName>
    </submittedName>
</protein>
<gene>
    <name evidence="1" type="ORF">H5410_042241</name>
</gene>
<dbReference type="PANTHER" id="PTHR36617">
    <property type="entry name" value="PROTEIN, PUTATIVE-RELATED"/>
    <property type="match status" value="1"/>
</dbReference>
<reference evidence="1 2" key="1">
    <citation type="submission" date="2020-09" db="EMBL/GenBank/DDBJ databases">
        <title>De no assembly of potato wild relative species, Solanum commersonii.</title>
        <authorList>
            <person name="Cho K."/>
        </authorList>
    </citation>
    <scope>NUCLEOTIDE SEQUENCE [LARGE SCALE GENOMIC DNA]</scope>
    <source>
        <strain evidence="1">LZ3.2</strain>
        <tissue evidence="1">Leaf</tissue>
    </source>
</reference>
<keyword evidence="2" id="KW-1185">Reference proteome</keyword>
<dbReference type="Proteomes" id="UP000824120">
    <property type="component" value="Chromosome 8"/>
</dbReference>